<feature type="domain" description="Cytochrome c" evidence="6">
    <location>
        <begin position="38"/>
        <end position="120"/>
    </location>
</feature>
<dbReference type="EMBL" id="CP094534">
    <property type="protein sequence ID" value="UOE34783.1"/>
    <property type="molecule type" value="Genomic_DNA"/>
</dbReference>
<evidence type="ECO:0000313" key="8">
    <source>
        <dbReference type="Proteomes" id="UP000831390"/>
    </source>
</evidence>
<keyword evidence="2 4" id="KW-0479">Metal-binding</keyword>
<sequence length="123" mass="13122">MRLALAGVSLLALGLAAGCTYSHGDPAPACDVPSENVTYSAVISPIFDAHCRECHSTADYSTKGGGNNFGDYAAINRYFSPAKIIGSIRHAPNADPMPQNREKLSECDIQRIEKWIAAGKPNN</sequence>
<evidence type="ECO:0000256" key="3">
    <source>
        <dbReference type="ARBA" id="ARBA00023004"/>
    </source>
</evidence>
<dbReference type="Proteomes" id="UP000831390">
    <property type="component" value="Chromosome"/>
</dbReference>
<accession>A0ABY4BAK2</accession>
<evidence type="ECO:0000259" key="6">
    <source>
        <dbReference type="PROSITE" id="PS51007"/>
    </source>
</evidence>
<feature type="chain" id="PRO_5046053660" evidence="5">
    <location>
        <begin position="25"/>
        <end position="123"/>
    </location>
</feature>
<evidence type="ECO:0000256" key="5">
    <source>
        <dbReference type="SAM" id="SignalP"/>
    </source>
</evidence>
<name>A0ABY4BAK2_9BACT</name>
<keyword evidence="1 4" id="KW-0349">Heme</keyword>
<gene>
    <name evidence="7" type="ORF">MTP16_03805</name>
</gene>
<dbReference type="Pfam" id="PF13442">
    <property type="entry name" value="Cytochrome_CBB3"/>
    <property type="match status" value="1"/>
</dbReference>
<reference evidence="7 8" key="1">
    <citation type="submission" date="2022-03" db="EMBL/GenBank/DDBJ databases">
        <title>Hymenobactersp. isolated from the air.</title>
        <authorList>
            <person name="Won M."/>
            <person name="Kwon S.-W."/>
        </authorList>
    </citation>
    <scope>NUCLEOTIDE SEQUENCE [LARGE SCALE GENOMIC DNA]</scope>
    <source>
        <strain evidence="7 8">KACC 22596</strain>
    </source>
</reference>
<proteinExistence type="predicted"/>
<feature type="signal peptide" evidence="5">
    <location>
        <begin position="1"/>
        <end position="24"/>
    </location>
</feature>
<dbReference type="SUPFAM" id="SSF46626">
    <property type="entry name" value="Cytochrome c"/>
    <property type="match status" value="1"/>
</dbReference>
<keyword evidence="8" id="KW-1185">Reference proteome</keyword>
<evidence type="ECO:0000256" key="1">
    <source>
        <dbReference type="ARBA" id="ARBA00022617"/>
    </source>
</evidence>
<dbReference type="RefSeq" id="WP_243516088.1">
    <property type="nucleotide sequence ID" value="NZ_CP094534.1"/>
</dbReference>
<keyword evidence="3 4" id="KW-0408">Iron</keyword>
<evidence type="ECO:0000256" key="2">
    <source>
        <dbReference type="ARBA" id="ARBA00022723"/>
    </source>
</evidence>
<dbReference type="Gene3D" id="1.10.760.10">
    <property type="entry name" value="Cytochrome c-like domain"/>
    <property type="match status" value="1"/>
</dbReference>
<organism evidence="7 8">
    <name type="scientific">Hymenobacter monticola</name>
    <dbReference type="NCBI Taxonomy" id="1705399"/>
    <lineage>
        <taxon>Bacteria</taxon>
        <taxon>Pseudomonadati</taxon>
        <taxon>Bacteroidota</taxon>
        <taxon>Cytophagia</taxon>
        <taxon>Cytophagales</taxon>
        <taxon>Hymenobacteraceae</taxon>
        <taxon>Hymenobacter</taxon>
    </lineage>
</organism>
<keyword evidence="5" id="KW-0732">Signal</keyword>
<evidence type="ECO:0000313" key="7">
    <source>
        <dbReference type="EMBL" id="UOE34783.1"/>
    </source>
</evidence>
<evidence type="ECO:0000256" key="4">
    <source>
        <dbReference type="PROSITE-ProRule" id="PRU00433"/>
    </source>
</evidence>
<dbReference type="PROSITE" id="PS51257">
    <property type="entry name" value="PROKAR_LIPOPROTEIN"/>
    <property type="match status" value="1"/>
</dbReference>
<protein>
    <submittedName>
        <fullName evidence="7">Cytochrome c</fullName>
    </submittedName>
</protein>
<dbReference type="PROSITE" id="PS51007">
    <property type="entry name" value="CYTC"/>
    <property type="match status" value="1"/>
</dbReference>
<dbReference type="InterPro" id="IPR036909">
    <property type="entry name" value="Cyt_c-like_dom_sf"/>
</dbReference>
<dbReference type="InterPro" id="IPR009056">
    <property type="entry name" value="Cyt_c-like_dom"/>
</dbReference>